<dbReference type="AlphaFoldDB" id="A0A371PG12"/>
<evidence type="ECO:0000259" key="1">
    <source>
        <dbReference type="Pfam" id="PF07726"/>
    </source>
</evidence>
<feature type="domain" description="ChlI/MoxR AAA lid" evidence="2">
    <location>
        <begin position="255"/>
        <end position="325"/>
    </location>
</feature>
<dbReference type="InterPro" id="IPR027417">
    <property type="entry name" value="P-loop_NTPase"/>
</dbReference>
<dbReference type="OrthoDB" id="9808397at2"/>
<accession>A0A371PG12</accession>
<dbReference type="Pfam" id="PF07726">
    <property type="entry name" value="AAA_3"/>
    <property type="match status" value="1"/>
</dbReference>
<gene>
    <name evidence="3" type="ORF">DX130_14605</name>
</gene>
<dbReference type="Pfam" id="PF17863">
    <property type="entry name" value="AAA_lid_2"/>
    <property type="match status" value="1"/>
</dbReference>
<sequence length="347" mass="38495">MITSHLYEGHEDNPRPEHAIHWAEPPQTLLRRLLHKVDSVLLGKQDTIKYTLTASLAGGHVLLEDVPGVGKTLLAGAFARAVGGEFKRIQFTSDMLPADVIGGVVLDTRTQDLVYRPGPIMANVVLADEINRASSRTQSALLEAMEERRVTIEGKTRRLPVPFMLIATQNPLSFEGTSSLPEAQLDRFMMRLSIGYPGVEHEQRMLEQYADGKRLEPERLRPVVAVQEWLQMQAEARQVHVHPALMRYMVAIGEATRRSPDVLLGLSPRALRDWLRASQAHAYVEGRGYVIPDDLLAVSEPVLAHRMALRAGSARQGGSAAALIRRITRETPFPKEVSPGSGRGRRP</sequence>
<dbReference type="InterPro" id="IPR041628">
    <property type="entry name" value="ChlI/MoxR_AAA_lid"/>
</dbReference>
<dbReference type="SUPFAM" id="SSF52540">
    <property type="entry name" value="P-loop containing nucleoside triphosphate hydrolases"/>
    <property type="match status" value="1"/>
</dbReference>
<dbReference type="PIRSF" id="PIRSF002849">
    <property type="entry name" value="AAA_ATPase_chaperone_MoxR_prd"/>
    <property type="match status" value="1"/>
</dbReference>
<dbReference type="PANTHER" id="PTHR42759:SF5">
    <property type="entry name" value="METHANOL DEHYDROGENASE REGULATOR"/>
    <property type="match status" value="1"/>
</dbReference>
<reference evidence="3 4" key="1">
    <citation type="submission" date="2018-08" db="EMBL/GenBank/DDBJ databases">
        <title>Paenibacillus sp. M4BSY-1, whole genome shotgun sequence.</title>
        <authorList>
            <person name="Tuo L."/>
        </authorList>
    </citation>
    <scope>NUCLEOTIDE SEQUENCE [LARGE SCALE GENOMIC DNA]</scope>
    <source>
        <strain evidence="3 4">M4BSY-1</strain>
    </source>
</reference>
<feature type="domain" description="ATPase AAA-3" evidence="1">
    <location>
        <begin position="60"/>
        <end position="190"/>
    </location>
</feature>
<evidence type="ECO:0000313" key="3">
    <source>
        <dbReference type="EMBL" id="REK74881.1"/>
    </source>
</evidence>
<dbReference type="EMBL" id="QUBQ01000002">
    <property type="protein sequence ID" value="REK74881.1"/>
    <property type="molecule type" value="Genomic_DNA"/>
</dbReference>
<dbReference type="Gene3D" id="3.40.50.300">
    <property type="entry name" value="P-loop containing nucleotide triphosphate hydrolases"/>
    <property type="match status" value="1"/>
</dbReference>
<dbReference type="RefSeq" id="WP_116046577.1">
    <property type="nucleotide sequence ID" value="NZ_QUBQ01000002.1"/>
</dbReference>
<evidence type="ECO:0000259" key="2">
    <source>
        <dbReference type="Pfam" id="PF17863"/>
    </source>
</evidence>
<dbReference type="GO" id="GO:0005524">
    <property type="term" value="F:ATP binding"/>
    <property type="evidence" value="ECO:0007669"/>
    <property type="project" value="InterPro"/>
</dbReference>
<evidence type="ECO:0000313" key="4">
    <source>
        <dbReference type="Proteomes" id="UP000261905"/>
    </source>
</evidence>
<dbReference type="Proteomes" id="UP000261905">
    <property type="component" value="Unassembled WGS sequence"/>
</dbReference>
<protein>
    <submittedName>
        <fullName evidence="3">MoxR family ATPase</fullName>
    </submittedName>
</protein>
<dbReference type="PANTHER" id="PTHR42759">
    <property type="entry name" value="MOXR FAMILY PROTEIN"/>
    <property type="match status" value="1"/>
</dbReference>
<dbReference type="InterPro" id="IPR050764">
    <property type="entry name" value="CbbQ/NirQ/NorQ/GpvN"/>
</dbReference>
<name>A0A371PG12_9BACL</name>
<dbReference type="CDD" id="cd00009">
    <property type="entry name" value="AAA"/>
    <property type="match status" value="1"/>
</dbReference>
<dbReference type="GO" id="GO:0016887">
    <property type="term" value="F:ATP hydrolysis activity"/>
    <property type="evidence" value="ECO:0007669"/>
    <property type="project" value="InterPro"/>
</dbReference>
<organism evidence="3 4">
    <name type="scientific">Paenibacillus paeoniae</name>
    <dbReference type="NCBI Taxonomy" id="2292705"/>
    <lineage>
        <taxon>Bacteria</taxon>
        <taxon>Bacillati</taxon>
        <taxon>Bacillota</taxon>
        <taxon>Bacilli</taxon>
        <taxon>Bacillales</taxon>
        <taxon>Paenibacillaceae</taxon>
        <taxon>Paenibacillus</taxon>
    </lineage>
</organism>
<proteinExistence type="predicted"/>
<dbReference type="InterPro" id="IPR011703">
    <property type="entry name" value="ATPase_AAA-3"/>
</dbReference>
<keyword evidence="4" id="KW-1185">Reference proteome</keyword>
<dbReference type="Gene3D" id="1.10.8.80">
    <property type="entry name" value="Magnesium chelatase subunit I, C-Terminal domain"/>
    <property type="match status" value="1"/>
</dbReference>
<comment type="caution">
    <text evidence="3">The sequence shown here is derived from an EMBL/GenBank/DDBJ whole genome shotgun (WGS) entry which is preliminary data.</text>
</comment>